<keyword evidence="7" id="KW-0492">Microsome</keyword>
<dbReference type="PANTHER" id="PTHR19359">
    <property type="entry name" value="CYTOCHROME B5"/>
    <property type="match status" value="1"/>
</dbReference>
<keyword evidence="9 13" id="KW-0408">Iron</keyword>
<evidence type="ECO:0000256" key="5">
    <source>
        <dbReference type="ARBA" id="ARBA00022723"/>
    </source>
</evidence>
<dbReference type="GO" id="GO:0020037">
    <property type="term" value="F:heme binding"/>
    <property type="evidence" value="ECO:0007669"/>
    <property type="project" value="UniProtKB-UniRule"/>
</dbReference>
<evidence type="ECO:0000256" key="8">
    <source>
        <dbReference type="ARBA" id="ARBA00022982"/>
    </source>
</evidence>
<dbReference type="PRINTS" id="PR00363">
    <property type="entry name" value="CYTOCHROMEB5"/>
</dbReference>
<dbReference type="FunFam" id="3.10.120.10:FF:000002">
    <property type="entry name" value="Cytochrome b5 type B"/>
    <property type="match status" value="1"/>
</dbReference>
<comment type="subcellular location">
    <subcellularLocation>
        <location evidence="1">Endoplasmic reticulum membrane</location>
        <topology evidence="1">Single-pass membrane protein</topology>
        <orientation evidence="1">Cytoplasmic side</orientation>
    </subcellularLocation>
    <subcellularLocation>
        <location evidence="11">Microsome membrane</location>
        <topology evidence="11">Single-pass membrane protein</topology>
        <orientation evidence="11">Cytoplasmic side</orientation>
    </subcellularLocation>
</comment>
<organism evidence="15 16">
    <name type="scientific">Cryptococcus depauperatus CBS 7841</name>
    <dbReference type="NCBI Taxonomy" id="1295531"/>
    <lineage>
        <taxon>Eukaryota</taxon>
        <taxon>Fungi</taxon>
        <taxon>Dikarya</taxon>
        <taxon>Basidiomycota</taxon>
        <taxon>Agaricomycotina</taxon>
        <taxon>Tremellomycetes</taxon>
        <taxon>Tremellales</taxon>
        <taxon>Cryptococcaceae</taxon>
        <taxon>Cryptococcus</taxon>
    </lineage>
</organism>
<proteinExistence type="inferred from homology"/>
<evidence type="ECO:0000256" key="11">
    <source>
        <dbReference type="ARBA" id="ARBA00037877"/>
    </source>
</evidence>
<feature type="domain" description="Cytochrome b5 heme-binding" evidence="14">
    <location>
        <begin position="17"/>
        <end position="93"/>
    </location>
</feature>
<dbReference type="EMBL" id="CP143790">
    <property type="protein sequence ID" value="WVN90412.1"/>
    <property type="molecule type" value="Genomic_DNA"/>
</dbReference>
<keyword evidence="16" id="KW-1185">Reference proteome</keyword>
<protein>
    <recommendedName>
        <fullName evidence="14">Cytochrome b5 heme-binding domain-containing protein</fullName>
    </recommendedName>
</protein>
<evidence type="ECO:0000256" key="3">
    <source>
        <dbReference type="ARBA" id="ARBA00022617"/>
    </source>
</evidence>
<dbReference type="GO" id="GO:0005789">
    <property type="term" value="C:endoplasmic reticulum membrane"/>
    <property type="evidence" value="ECO:0007669"/>
    <property type="project" value="UniProtKB-SubCell"/>
</dbReference>
<keyword evidence="8" id="KW-0249">Electron transport</keyword>
<feature type="transmembrane region" description="Helical" evidence="13">
    <location>
        <begin position="117"/>
        <end position="137"/>
    </location>
</feature>
<dbReference type="InterPro" id="IPR018506">
    <property type="entry name" value="Cyt_B5_heme-BS"/>
</dbReference>
<evidence type="ECO:0000256" key="13">
    <source>
        <dbReference type="RuleBase" id="RU362121"/>
    </source>
</evidence>
<keyword evidence="3 13" id="KW-0349">Heme</keyword>
<keyword evidence="13" id="KW-1133">Transmembrane helix</keyword>
<keyword evidence="6" id="KW-0256">Endoplasmic reticulum</keyword>
<dbReference type="PANTHER" id="PTHR19359:SF150">
    <property type="entry name" value="CYTOCHROME B5"/>
    <property type="match status" value="1"/>
</dbReference>
<reference evidence="15" key="2">
    <citation type="journal article" date="2022" name="Elife">
        <title>Obligate sexual reproduction of a homothallic fungus closely related to the Cryptococcus pathogenic species complex.</title>
        <authorList>
            <person name="Passer A.R."/>
            <person name="Clancey S.A."/>
            <person name="Shea T."/>
            <person name="David-Palma M."/>
            <person name="Averette A.F."/>
            <person name="Boekhout T."/>
            <person name="Porcel B.M."/>
            <person name="Nowrousian M."/>
            <person name="Cuomo C.A."/>
            <person name="Sun S."/>
            <person name="Heitman J."/>
            <person name="Coelho M.A."/>
        </authorList>
    </citation>
    <scope>NUCLEOTIDE SEQUENCE</scope>
    <source>
        <strain evidence="15">CBS 7841</strain>
    </source>
</reference>
<name>A0AAJ8JXS4_9TREE</name>
<evidence type="ECO:0000256" key="2">
    <source>
        <dbReference type="ARBA" id="ARBA00022448"/>
    </source>
</evidence>
<dbReference type="SUPFAM" id="SSF55856">
    <property type="entry name" value="Cytochrome b5-like heme/steroid binding domain"/>
    <property type="match status" value="1"/>
</dbReference>
<dbReference type="InterPro" id="IPR036400">
    <property type="entry name" value="Cyt_B5-like_heme/steroid_sf"/>
</dbReference>
<dbReference type="Proteomes" id="UP000094043">
    <property type="component" value="Chromosome 7"/>
</dbReference>
<evidence type="ECO:0000256" key="9">
    <source>
        <dbReference type="ARBA" id="ARBA00023004"/>
    </source>
</evidence>
<evidence type="ECO:0000259" key="14">
    <source>
        <dbReference type="PROSITE" id="PS50255"/>
    </source>
</evidence>
<evidence type="ECO:0000256" key="6">
    <source>
        <dbReference type="ARBA" id="ARBA00022824"/>
    </source>
</evidence>
<dbReference type="SMART" id="SM01117">
    <property type="entry name" value="Cyt-b5"/>
    <property type="match status" value="1"/>
</dbReference>
<reference evidence="15" key="1">
    <citation type="submission" date="2016-06" db="EMBL/GenBank/DDBJ databases">
        <authorList>
            <person name="Cuomo C."/>
            <person name="Litvintseva A."/>
            <person name="Heitman J."/>
            <person name="Chen Y."/>
            <person name="Sun S."/>
            <person name="Springer D."/>
            <person name="Dromer F."/>
            <person name="Young S."/>
            <person name="Zeng Q."/>
            <person name="Chapman S."/>
            <person name="Gujja S."/>
            <person name="Saif S."/>
            <person name="Birren B."/>
        </authorList>
    </citation>
    <scope>NUCLEOTIDE SEQUENCE</scope>
    <source>
        <strain evidence="15">CBS 7841</strain>
    </source>
</reference>
<evidence type="ECO:0000256" key="10">
    <source>
        <dbReference type="ARBA" id="ARBA00023136"/>
    </source>
</evidence>
<accession>A0AAJ8JXS4</accession>
<dbReference type="RefSeq" id="XP_066071112.1">
    <property type="nucleotide sequence ID" value="XM_066215015.1"/>
</dbReference>
<dbReference type="KEGG" id="cdep:91089857"/>
<keyword evidence="5 13" id="KW-0479">Metal-binding</keyword>
<comment type="similarity">
    <text evidence="12 13">Belongs to the cytochrome b5 family.</text>
</comment>
<evidence type="ECO:0000256" key="1">
    <source>
        <dbReference type="ARBA" id="ARBA00004131"/>
    </source>
</evidence>
<evidence type="ECO:0000256" key="7">
    <source>
        <dbReference type="ARBA" id="ARBA00022848"/>
    </source>
</evidence>
<dbReference type="PROSITE" id="PS50255">
    <property type="entry name" value="CYTOCHROME_B5_2"/>
    <property type="match status" value="1"/>
</dbReference>
<keyword evidence="10 13" id="KW-0472">Membrane</keyword>
<dbReference type="GeneID" id="91089857"/>
<sequence>MAETAASPSAAPQEGEEKLYTLEMLAQHNTKESLWMLLHNKVYDVTTFMDEHPGGDEVLLEEAGRDATEAFEDVGHSDEARKMLPKMFLGEFQGGNNNQGKPFSPAGFSSGSSPSGFPTWTIPLTLFIAYLAWRVFLA</sequence>
<dbReference type="InterPro" id="IPR050668">
    <property type="entry name" value="Cytochrome_b5"/>
</dbReference>
<dbReference type="PROSITE" id="PS00191">
    <property type="entry name" value="CYTOCHROME_B5_1"/>
    <property type="match status" value="1"/>
</dbReference>
<dbReference type="GO" id="GO:0046872">
    <property type="term" value="F:metal ion binding"/>
    <property type="evidence" value="ECO:0007669"/>
    <property type="project" value="UniProtKB-UniRule"/>
</dbReference>
<dbReference type="AlphaFoldDB" id="A0AAJ8JXS4"/>
<dbReference type="Pfam" id="PF00173">
    <property type="entry name" value="Cyt-b5"/>
    <property type="match status" value="1"/>
</dbReference>
<evidence type="ECO:0000313" key="15">
    <source>
        <dbReference type="EMBL" id="WVN90412.1"/>
    </source>
</evidence>
<keyword evidence="2" id="KW-0813">Transport</keyword>
<evidence type="ECO:0000256" key="12">
    <source>
        <dbReference type="ARBA" id="ARBA00038168"/>
    </source>
</evidence>
<gene>
    <name evidence="15" type="ORF">L203_105648</name>
</gene>
<dbReference type="Gene3D" id="3.10.120.10">
    <property type="entry name" value="Cytochrome b5-like heme/steroid binding domain"/>
    <property type="match status" value="1"/>
</dbReference>
<reference evidence="15" key="3">
    <citation type="submission" date="2024-01" db="EMBL/GenBank/DDBJ databases">
        <authorList>
            <person name="Coelho M.A."/>
            <person name="David-Palma M."/>
            <person name="Shea T."/>
            <person name="Sun S."/>
            <person name="Cuomo C.A."/>
            <person name="Heitman J."/>
        </authorList>
    </citation>
    <scope>NUCLEOTIDE SEQUENCE</scope>
    <source>
        <strain evidence="15">CBS 7841</strain>
    </source>
</reference>
<evidence type="ECO:0000313" key="16">
    <source>
        <dbReference type="Proteomes" id="UP000094043"/>
    </source>
</evidence>
<dbReference type="InterPro" id="IPR001199">
    <property type="entry name" value="Cyt_B5-like_heme/steroid-bd"/>
</dbReference>
<evidence type="ECO:0000256" key="4">
    <source>
        <dbReference type="ARBA" id="ARBA00022692"/>
    </source>
</evidence>
<keyword evidence="4 13" id="KW-0812">Transmembrane</keyword>